<dbReference type="HOGENOM" id="CLU_057069_2_2_4"/>
<dbReference type="EMBL" id="FP475956">
    <property type="protein sequence ID" value="CAZ87266.1"/>
    <property type="molecule type" value="Genomic_DNA"/>
</dbReference>
<evidence type="ECO:0000313" key="8">
    <source>
        <dbReference type="Proteomes" id="UP000002372"/>
    </source>
</evidence>
<evidence type="ECO:0000313" key="9">
    <source>
        <dbReference type="Proteomes" id="UP000078599"/>
    </source>
</evidence>
<dbReference type="InterPro" id="IPR002915">
    <property type="entry name" value="DeoC/FbaB/LacD_aldolase"/>
</dbReference>
<dbReference type="OrthoDB" id="9769559at2"/>
<dbReference type="SUPFAM" id="SSF51569">
    <property type="entry name" value="Aldolase"/>
    <property type="match status" value="1"/>
</dbReference>
<organism evidence="6 8">
    <name type="scientific">Thiomonas arsenitoxydans (strain DSM 22701 / CIP 110005 / 3As)</name>
    <dbReference type="NCBI Taxonomy" id="426114"/>
    <lineage>
        <taxon>Bacteria</taxon>
        <taxon>Pseudomonadati</taxon>
        <taxon>Pseudomonadota</taxon>
        <taxon>Betaproteobacteria</taxon>
        <taxon>Burkholderiales</taxon>
        <taxon>Thiomonas</taxon>
    </lineage>
</organism>
<dbReference type="PANTHER" id="PTHR47916:SF4">
    <property type="entry name" value="FRUCTOSE-BISPHOSPHATE ALDOLASE CLASS 1"/>
    <property type="match status" value="1"/>
</dbReference>
<keyword evidence="7" id="KW-0808">Transferase</keyword>
<dbReference type="EMBL" id="CTRI01000005">
    <property type="protein sequence ID" value="CQR30022.1"/>
    <property type="molecule type" value="Genomic_DNA"/>
</dbReference>
<dbReference type="RefSeq" id="WP_013104638.1">
    <property type="nucleotide sequence ID" value="NC_014145.1"/>
</dbReference>
<protein>
    <recommendedName>
        <fullName evidence="1">fructose-bisphosphate aldolase</fullName>
        <ecNumber evidence="1">4.1.2.13</ecNumber>
    </recommendedName>
</protein>
<dbReference type="GO" id="GO:0016740">
    <property type="term" value="F:transferase activity"/>
    <property type="evidence" value="ECO:0007669"/>
    <property type="project" value="UniProtKB-KW"/>
</dbReference>
<evidence type="ECO:0000256" key="2">
    <source>
        <dbReference type="ARBA" id="ARBA00023239"/>
    </source>
</evidence>
<keyword evidence="2 6" id="KW-0456">Lyase</keyword>
<reference evidence="7 9" key="4">
    <citation type="submission" date="2015-03" db="EMBL/GenBank/DDBJ databases">
        <authorList>
            <person name="Regsiter A."/>
            <person name="william w."/>
        </authorList>
    </citation>
    <scope>NUCLEOTIDE SEQUENCE [LARGE SCALE GENOMIC DNA]</scope>
    <source>
        <strain evidence="7 9">CB1</strain>
    </source>
</reference>
<evidence type="ECO:0000256" key="1">
    <source>
        <dbReference type="ARBA" id="ARBA00013068"/>
    </source>
</evidence>
<accession>D6CRM5</accession>
<reference evidence="6" key="3">
    <citation type="submission" date="2010-07" db="EMBL/GenBank/DDBJ databases">
        <authorList>
            <person name="Genoscope - CEA"/>
        </authorList>
    </citation>
    <scope>NUCLEOTIDE SEQUENCE</scope>
    <source>
        <strain evidence="6">3As</strain>
    </source>
</reference>
<dbReference type="Proteomes" id="UP000078599">
    <property type="component" value="Unassembled WGS sequence"/>
</dbReference>
<evidence type="ECO:0000313" key="6">
    <source>
        <dbReference type="EMBL" id="CAZ87266.1"/>
    </source>
</evidence>
<dbReference type="PANTHER" id="PTHR47916">
    <property type="entry name" value="FRUCTOSE-BISPHOSPHATE ALDOLASE CLASS 1"/>
    <property type="match status" value="1"/>
</dbReference>
<dbReference type="GO" id="GO:0004332">
    <property type="term" value="F:fructose-bisphosphate aldolase activity"/>
    <property type="evidence" value="ECO:0007669"/>
    <property type="project" value="UniProtKB-EC"/>
</dbReference>
<dbReference type="InterPro" id="IPR050456">
    <property type="entry name" value="DeoC/FbaB_aldolase"/>
</dbReference>
<dbReference type="Gene3D" id="3.20.20.70">
    <property type="entry name" value="Aldolase class I"/>
    <property type="match status" value="1"/>
</dbReference>
<feature type="active site" description="Schiff-base intermediate with dihydroxyacetone-P" evidence="5">
    <location>
        <position position="206"/>
    </location>
</feature>
<dbReference type="AlphaFoldDB" id="D6CRM5"/>
<gene>
    <name evidence="6" type="ordered locus">THI_0524</name>
    <name evidence="7" type="ORF">THICB1_130059</name>
</gene>
<dbReference type="PIRSF" id="PIRSF038992">
    <property type="entry name" value="Aldolase_Ia"/>
    <property type="match status" value="1"/>
</dbReference>
<dbReference type="Proteomes" id="UP000002372">
    <property type="component" value="Chromosome"/>
</dbReference>
<dbReference type="EC" id="4.1.2.13" evidence="1"/>
<sequence>MSLPRAVPADVPESERARFLANLHRVTQGSGRLMLMAGDQKVEHLNDDFVGDHVAVDDADPEHLFRIASRARIGAFATQLGLISRYAPDYRDVPYVVKLNAKTHLVPARSADPLSRQWHTIEQVVRLRDTAGLQMVGIGYTLYPGSAFEAEMLAEAAKAVFEAHQQGLLAILWAYPRGQHITDEHDAHLIAGVAGLAACLGADFVKVNAPSAGPQSLREAVRAAGRTGVVCAGGGERGAEAFLRGLHAQLTEGGAAGSATGRNIHQRPLAEAVRLCNAITALDCDGASLHDALRILHGS</sequence>
<reference evidence="8" key="2">
    <citation type="journal article" date="2010" name="PLoS Genet.">
        <title>Structure, function, and evolution of the Thiomonas spp. genome.</title>
        <authorList>
            <person name="Arsene-Ploetze F."/>
            <person name="Koechler S."/>
            <person name="Marchal M."/>
            <person name="Coppee J.Y."/>
            <person name="Chandler M."/>
            <person name="Bonnefoy V."/>
            <person name="Brochier-Armanet C."/>
            <person name="Barakat M."/>
            <person name="Barbe V."/>
            <person name="Battaglia-Brunet F."/>
            <person name="Bruneel O."/>
            <person name="Bryan C.G."/>
            <person name="Cleiss-Arnold J."/>
            <person name="Cruveiller S."/>
            <person name="Erhardt M."/>
            <person name="Heinrich-Salmeron A."/>
            <person name="Hommais F."/>
            <person name="Joulian C."/>
            <person name="Krin E."/>
            <person name="Lieutaud A."/>
            <person name="Lievremont D."/>
            <person name="Michel C."/>
            <person name="Muller D."/>
            <person name="Ortet P."/>
            <person name="Proux C."/>
            <person name="Siguier P."/>
            <person name="Roche D."/>
            <person name="Rouy Z."/>
            <person name="Salvignol G."/>
            <person name="Slyemi D."/>
            <person name="Talla E."/>
            <person name="Weiss S."/>
            <person name="Weissenbach J."/>
            <person name="Medigue C."/>
            <person name="Bertin P.N."/>
        </authorList>
    </citation>
    <scope>NUCLEOTIDE SEQUENCE [LARGE SCALE GENOMIC DNA]</scope>
    <source>
        <strain evidence="8">DSM 22701 / CIP 110005 / 3As</strain>
    </source>
</reference>
<dbReference type="KEGG" id="thi:THI_0524"/>
<dbReference type="eggNOG" id="COG1830">
    <property type="taxonomic scope" value="Bacteria"/>
</dbReference>
<name>D6CRM5_THIA3</name>
<feature type="active site" description="Proton donor" evidence="5">
    <location>
        <position position="175"/>
    </location>
</feature>
<dbReference type="InterPro" id="IPR041720">
    <property type="entry name" value="FbaB-like"/>
</dbReference>
<dbReference type="InterPro" id="IPR013785">
    <property type="entry name" value="Aldolase_TIM"/>
</dbReference>
<evidence type="ECO:0000256" key="4">
    <source>
        <dbReference type="ARBA" id="ARBA00049653"/>
    </source>
</evidence>
<evidence type="ECO:0000313" key="7">
    <source>
        <dbReference type="EMBL" id="CQR30022.1"/>
    </source>
</evidence>
<keyword evidence="3" id="KW-0704">Schiff base</keyword>
<dbReference type="GO" id="GO:0006096">
    <property type="term" value="P:glycolytic process"/>
    <property type="evidence" value="ECO:0007669"/>
    <property type="project" value="UniProtKB-KW"/>
</dbReference>
<keyword evidence="9" id="KW-1185">Reference proteome</keyword>
<reference key="1">
    <citation type="submission" date="2009-07" db="EMBL/GenBank/DDBJ databases">
        <authorList>
            <person name="Genoscope - CEA"/>
        </authorList>
    </citation>
    <scope>NUCLEOTIDE SEQUENCE</scope>
    <source>
        <strain>3As</strain>
    </source>
</reference>
<proteinExistence type="inferred from homology"/>
<evidence type="ECO:0000256" key="5">
    <source>
        <dbReference type="PIRSR" id="PIRSR038992-1"/>
    </source>
</evidence>
<dbReference type="Pfam" id="PF01791">
    <property type="entry name" value="DeoC"/>
    <property type="match status" value="1"/>
</dbReference>
<evidence type="ECO:0000256" key="3">
    <source>
        <dbReference type="ARBA" id="ARBA00023270"/>
    </source>
</evidence>
<dbReference type="NCBIfam" id="NF005321">
    <property type="entry name" value="PRK06852.1"/>
    <property type="match status" value="1"/>
</dbReference>
<comment type="similarity">
    <text evidence="4">Belongs to the DeoC/FbaB aldolase family. FbaB subfamily.</text>
</comment>
<dbReference type="SMART" id="SM01133">
    <property type="entry name" value="DeoC"/>
    <property type="match status" value="1"/>
</dbReference>